<proteinExistence type="predicted"/>
<sequence>MRTYRSLQARMWSAKDSTQKKIDDTLEALGERIDERITELTDNERMALDCWKHGILPGIYEMDREALMQKPYVSIRKIERWDDEYNVDDAVPTDDAEHDTGVISDQLRGFLDMYKA</sequence>
<dbReference type="EMBL" id="CVQV01000005">
    <property type="protein sequence ID" value="CRK75301.1"/>
    <property type="molecule type" value="Genomic_DNA"/>
</dbReference>
<dbReference type="Proteomes" id="UP000048949">
    <property type="component" value="Unassembled WGS sequence"/>
</dbReference>
<reference evidence="1 2" key="1">
    <citation type="submission" date="2015-04" db="EMBL/GenBank/DDBJ databases">
        <authorList>
            <person name="Syromyatnikov M.Y."/>
            <person name="Popov V.N."/>
        </authorList>
    </citation>
    <scope>NUCLEOTIDE SEQUENCE [LARGE SCALE GENOMIC DNA]</scope>
    <source>
        <strain evidence="1 2">CECT 5292</strain>
    </source>
</reference>
<dbReference type="AlphaFoldDB" id="A0A0U1NKP3"/>
<dbReference type="OrthoDB" id="7873274at2"/>
<keyword evidence="2" id="KW-1185">Reference proteome</keyword>
<accession>A0A0U1NKP3</accession>
<protein>
    <submittedName>
        <fullName evidence="1">Uncharacterized protein</fullName>
    </submittedName>
</protein>
<organism evidence="1 2">
    <name type="scientific">Nereida ignava</name>
    <dbReference type="NCBI Taxonomy" id="282199"/>
    <lineage>
        <taxon>Bacteria</taxon>
        <taxon>Pseudomonadati</taxon>
        <taxon>Pseudomonadota</taxon>
        <taxon>Alphaproteobacteria</taxon>
        <taxon>Rhodobacterales</taxon>
        <taxon>Roseobacteraceae</taxon>
        <taxon>Nereida</taxon>
    </lineage>
</organism>
<evidence type="ECO:0000313" key="1">
    <source>
        <dbReference type="EMBL" id="CRK75301.1"/>
    </source>
</evidence>
<dbReference type="RefSeq" id="WP_143081998.1">
    <property type="nucleotide sequence ID" value="NZ_CVPC01000005.1"/>
</dbReference>
<evidence type="ECO:0000313" key="2">
    <source>
        <dbReference type="Proteomes" id="UP000048949"/>
    </source>
</evidence>
<gene>
    <name evidence="1" type="ORF">NIG5292_01345</name>
</gene>
<name>A0A0U1NKP3_9RHOB</name>